<dbReference type="SMART" id="SM00754">
    <property type="entry name" value="CHRD"/>
    <property type="match status" value="1"/>
</dbReference>
<name>A0A2Z3GHB9_9BACT</name>
<feature type="domain" description="CHRD" evidence="2">
    <location>
        <begin position="35"/>
        <end position="149"/>
    </location>
</feature>
<evidence type="ECO:0000259" key="2">
    <source>
        <dbReference type="SMART" id="SM00754"/>
    </source>
</evidence>
<evidence type="ECO:0000313" key="3">
    <source>
        <dbReference type="EMBL" id="AWM32388.1"/>
    </source>
</evidence>
<keyword evidence="1" id="KW-0732">Signal</keyword>
<dbReference type="KEGG" id="hnv:DDQ68_06045"/>
<dbReference type="OrthoDB" id="571052at2"/>
<proteinExistence type="predicted"/>
<dbReference type="Pfam" id="PF07452">
    <property type="entry name" value="CHRD"/>
    <property type="match status" value="1"/>
</dbReference>
<reference evidence="4" key="1">
    <citation type="submission" date="2018-04" db="EMBL/GenBank/DDBJ databases">
        <title>Complete genome of Antarctic heterotrophic bacterium Hymenobacter nivis.</title>
        <authorList>
            <person name="Terashima M."/>
        </authorList>
    </citation>
    <scope>NUCLEOTIDE SEQUENCE [LARGE SCALE GENOMIC DNA]</scope>
    <source>
        <strain evidence="4">NBRC 111535</strain>
    </source>
</reference>
<keyword evidence="4" id="KW-1185">Reference proteome</keyword>
<dbReference type="InterPro" id="IPR010895">
    <property type="entry name" value="CHRD"/>
</dbReference>
<feature type="signal peptide" evidence="1">
    <location>
        <begin position="1"/>
        <end position="21"/>
    </location>
</feature>
<evidence type="ECO:0000313" key="4">
    <source>
        <dbReference type="Proteomes" id="UP000245999"/>
    </source>
</evidence>
<dbReference type="RefSeq" id="WP_109655500.1">
    <property type="nucleotide sequence ID" value="NZ_CP029145.1"/>
</dbReference>
<gene>
    <name evidence="3" type="ORF">DDQ68_06045</name>
</gene>
<dbReference type="PROSITE" id="PS51257">
    <property type="entry name" value="PROKAR_LIPOPROTEIN"/>
    <property type="match status" value="1"/>
</dbReference>
<organism evidence="3 4">
    <name type="scientific">Hymenobacter nivis</name>
    <dbReference type="NCBI Taxonomy" id="1850093"/>
    <lineage>
        <taxon>Bacteria</taxon>
        <taxon>Pseudomonadati</taxon>
        <taxon>Bacteroidota</taxon>
        <taxon>Cytophagia</taxon>
        <taxon>Cytophagales</taxon>
        <taxon>Hymenobacteraceae</taxon>
        <taxon>Hymenobacter</taxon>
    </lineage>
</organism>
<feature type="chain" id="PRO_5016233131" evidence="1">
    <location>
        <begin position="22"/>
        <end position="150"/>
    </location>
</feature>
<protein>
    <submittedName>
        <fullName evidence="3">CHRD domain-containing protein</fullName>
    </submittedName>
</protein>
<sequence>MKNLLASLLLLAGLMTATACKKETTNIAPVQPTLGTFSGSQQVPVVTSAATGTITGTYDKTAMVLTYTVTFTGLTPIGAHLHMGAPGANGGIFYVFPFNNATGDGFVSPITGTKQLTMDQNTALLNHGVYANLHTMTYKGGEIRADMTVN</sequence>
<dbReference type="AlphaFoldDB" id="A0A2Z3GHB9"/>
<dbReference type="EMBL" id="CP029145">
    <property type="protein sequence ID" value="AWM32388.1"/>
    <property type="molecule type" value="Genomic_DNA"/>
</dbReference>
<dbReference type="Proteomes" id="UP000245999">
    <property type="component" value="Chromosome"/>
</dbReference>
<accession>A0A2Z3GHB9</accession>
<evidence type="ECO:0000256" key="1">
    <source>
        <dbReference type="SAM" id="SignalP"/>
    </source>
</evidence>